<evidence type="ECO:0000256" key="1">
    <source>
        <dbReference type="SAM" id="MobiDB-lite"/>
    </source>
</evidence>
<comment type="caution">
    <text evidence="2">The sequence shown here is derived from an EMBL/GenBank/DDBJ whole genome shotgun (WGS) entry which is preliminary data.</text>
</comment>
<name>A0ABR1JN77_9AGAR</name>
<dbReference type="EMBL" id="JBANRG010000008">
    <property type="protein sequence ID" value="KAK7464194.1"/>
    <property type="molecule type" value="Genomic_DNA"/>
</dbReference>
<feature type="region of interest" description="Disordered" evidence="1">
    <location>
        <begin position="228"/>
        <end position="247"/>
    </location>
</feature>
<proteinExistence type="predicted"/>
<evidence type="ECO:0000313" key="3">
    <source>
        <dbReference type="Proteomes" id="UP001498398"/>
    </source>
</evidence>
<gene>
    <name evidence="2" type="ORF">VKT23_006360</name>
</gene>
<feature type="compositionally biased region" description="Basic and acidic residues" evidence="1">
    <location>
        <begin position="236"/>
        <end position="247"/>
    </location>
</feature>
<accession>A0ABR1JN77</accession>
<evidence type="ECO:0000313" key="2">
    <source>
        <dbReference type="EMBL" id="KAK7464194.1"/>
    </source>
</evidence>
<organism evidence="2 3">
    <name type="scientific">Marasmiellus scandens</name>
    <dbReference type="NCBI Taxonomy" id="2682957"/>
    <lineage>
        <taxon>Eukaryota</taxon>
        <taxon>Fungi</taxon>
        <taxon>Dikarya</taxon>
        <taxon>Basidiomycota</taxon>
        <taxon>Agaricomycotina</taxon>
        <taxon>Agaricomycetes</taxon>
        <taxon>Agaricomycetidae</taxon>
        <taxon>Agaricales</taxon>
        <taxon>Marasmiineae</taxon>
        <taxon>Omphalotaceae</taxon>
        <taxon>Marasmiellus</taxon>
    </lineage>
</organism>
<protein>
    <submittedName>
        <fullName evidence="2">Uncharacterized protein</fullName>
    </submittedName>
</protein>
<reference evidence="2 3" key="1">
    <citation type="submission" date="2024-01" db="EMBL/GenBank/DDBJ databases">
        <title>A draft genome for the cacao thread blight pathogen Marasmiellus scandens.</title>
        <authorList>
            <person name="Baruah I.K."/>
            <person name="Leung J."/>
            <person name="Bukari Y."/>
            <person name="Amoako-Attah I."/>
            <person name="Meinhardt L.W."/>
            <person name="Bailey B.A."/>
            <person name="Cohen S.P."/>
        </authorList>
    </citation>
    <scope>NUCLEOTIDE SEQUENCE [LARGE SCALE GENOMIC DNA]</scope>
    <source>
        <strain evidence="2 3">GH-19</strain>
    </source>
</reference>
<sequence>MPMYIARAPSSNLYRIQSRSFVDLPIIQPEEAAMHYRLAYPDTPFRAIQGSIGQFNRELANELNELQHHTTNVIQRPWHDAELALFVFLIFLLRAKPSDSEKEDEDQLGPMQELYTSLRAHRIGAMVDARAELVNYTGLWWRNVLHKDLHQIAPYLEKLVEVLQPDYEFLIPTDSIEQEVVLHEILQCLLFEFYYSIKCGTVCDTQFDSKVFRPIKICGDSMVTNTDKPSASRYSNEGKRKREGRLI</sequence>
<dbReference type="Proteomes" id="UP001498398">
    <property type="component" value="Unassembled WGS sequence"/>
</dbReference>
<keyword evidence="3" id="KW-1185">Reference proteome</keyword>